<feature type="transmembrane region" description="Helical" evidence="1">
    <location>
        <begin position="47"/>
        <end position="67"/>
    </location>
</feature>
<dbReference type="EMBL" id="JARAKH010000031">
    <property type="protein sequence ID" value="KAK8386524.1"/>
    <property type="molecule type" value="Genomic_DNA"/>
</dbReference>
<reference evidence="2 3" key="1">
    <citation type="submission" date="2023-03" db="EMBL/GenBank/DDBJ databases">
        <title>High-quality genome of Scylla paramamosain provides insights in environmental adaptation.</title>
        <authorList>
            <person name="Zhang L."/>
        </authorList>
    </citation>
    <scope>NUCLEOTIDE SEQUENCE [LARGE SCALE GENOMIC DNA]</scope>
    <source>
        <strain evidence="2">LZ_2023a</strain>
        <tissue evidence="2">Muscle</tissue>
    </source>
</reference>
<dbReference type="Proteomes" id="UP001487740">
    <property type="component" value="Unassembled WGS sequence"/>
</dbReference>
<evidence type="ECO:0000313" key="3">
    <source>
        <dbReference type="Proteomes" id="UP001487740"/>
    </source>
</evidence>
<gene>
    <name evidence="2" type="ORF">O3P69_010867</name>
</gene>
<evidence type="ECO:0000256" key="1">
    <source>
        <dbReference type="SAM" id="Phobius"/>
    </source>
</evidence>
<sequence>MVQGTTVCGTFITGRNLNIAVVVLLMLLILSTVAMGLSINYPDDPLFINGCVLTGFSVIGLVCAAVLRCHVKDHPMLPQTNIVMNSNAMPGNTTVVMNPSSHLHSPPY</sequence>
<comment type="caution">
    <text evidence="2">The sequence shown here is derived from an EMBL/GenBank/DDBJ whole genome shotgun (WGS) entry which is preliminary data.</text>
</comment>
<name>A0AAW0TFN5_SCYPA</name>
<dbReference type="AlphaFoldDB" id="A0AAW0TFN5"/>
<evidence type="ECO:0000313" key="2">
    <source>
        <dbReference type="EMBL" id="KAK8386524.1"/>
    </source>
</evidence>
<organism evidence="2 3">
    <name type="scientific">Scylla paramamosain</name>
    <name type="common">Mud crab</name>
    <dbReference type="NCBI Taxonomy" id="85552"/>
    <lineage>
        <taxon>Eukaryota</taxon>
        <taxon>Metazoa</taxon>
        <taxon>Ecdysozoa</taxon>
        <taxon>Arthropoda</taxon>
        <taxon>Crustacea</taxon>
        <taxon>Multicrustacea</taxon>
        <taxon>Malacostraca</taxon>
        <taxon>Eumalacostraca</taxon>
        <taxon>Eucarida</taxon>
        <taxon>Decapoda</taxon>
        <taxon>Pleocyemata</taxon>
        <taxon>Brachyura</taxon>
        <taxon>Eubrachyura</taxon>
        <taxon>Portunoidea</taxon>
        <taxon>Portunidae</taxon>
        <taxon>Portuninae</taxon>
        <taxon>Scylla</taxon>
    </lineage>
</organism>
<feature type="transmembrane region" description="Helical" evidence="1">
    <location>
        <begin position="19"/>
        <end position="41"/>
    </location>
</feature>
<protein>
    <submittedName>
        <fullName evidence="2">Uncharacterized protein</fullName>
    </submittedName>
</protein>
<proteinExistence type="predicted"/>
<keyword evidence="1" id="KW-0812">Transmembrane</keyword>
<keyword evidence="3" id="KW-1185">Reference proteome</keyword>
<accession>A0AAW0TFN5</accession>
<keyword evidence="1" id="KW-1133">Transmembrane helix</keyword>
<keyword evidence="1" id="KW-0472">Membrane</keyword>